<evidence type="ECO:0000256" key="3">
    <source>
        <dbReference type="ARBA" id="ARBA00012228"/>
    </source>
</evidence>
<dbReference type="EMBL" id="JAYKOT010000001">
    <property type="protein sequence ID" value="MEB3428507.1"/>
    <property type="molecule type" value="Genomic_DNA"/>
</dbReference>
<dbReference type="AlphaFoldDB" id="A0AAW9MUW8"/>
<reference evidence="12 13" key="1">
    <citation type="submission" date="2024-01" db="EMBL/GenBank/DDBJ databases">
        <title>Complete genome sequence of Citroniella saccharovorans strain M6.X9, isolated from human fecal sample.</title>
        <authorList>
            <person name="Cheng G."/>
            <person name="Westerholm M."/>
            <person name="Schnurer A."/>
        </authorList>
    </citation>
    <scope>NUCLEOTIDE SEQUENCE [LARGE SCALE GENOMIC DNA]</scope>
    <source>
        <strain evidence="12 13">DSM 29873</strain>
    </source>
</reference>
<keyword evidence="13" id="KW-1185">Reference proteome</keyword>
<evidence type="ECO:0000256" key="10">
    <source>
        <dbReference type="HAMAP-Rule" id="MF_01966"/>
    </source>
</evidence>
<evidence type="ECO:0000256" key="6">
    <source>
        <dbReference type="ARBA" id="ARBA00022857"/>
    </source>
</evidence>
<dbReference type="InterPro" id="IPR032976">
    <property type="entry name" value="YJEFN_prot_NAXE-like"/>
</dbReference>
<feature type="binding site" evidence="10">
    <location>
        <position position="162"/>
    </location>
    <ligand>
        <name>K(+)</name>
        <dbReference type="ChEBI" id="CHEBI:29103"/>
    </ligand>
</feature>
<organism evidence="12 13">
    <name type="scientific">Citroniella saccharovorans</name>
    <dbReference type="NCBI Taxonomy" id="2053367"/>
    <lineage>
        <taxon>Bacteria</taxon>
        <taxon>Bacillati</taxon>
        <taxon>Bacillota</taxon>
        <taxon>Tissierellia</taxon>
        <taxon>Tissierellales</taxon>
        <taxon>Peptoniphilaceae</taxon>
        <taxon>Citroniella</taxon>
    </lineage>
</organism>
<dbReference type="Gene3D" id="3.40.50.10260">
    <property type="entry name" value="YjeF N-terminal domain"/>
    <property type="match status" value="1"/>
</dbReference>
<comment type="function">
    <text evidence="10">Catalyzes the epimerization of the S- and R-forms of NAD(P)HX, a damaged form of NAD(P)H that is a result of enzymatic or heat-dependent hydration. This is a prerequisite for the S-specific NAD(P)H-hydrate dehydratase to allow the repair of both epimers of NAD(P)HX.</text>
</comment>
<accession>A0AAW9MUW8</accession>
<name>A0AAW9MUW8_9FIRM</name>
<dbReference type="GO" id="GO:0000166">
    <property type="term" value="F:nucleotide binding"/>
    <property type="evidence" value="ECO:0007669"/>
    <property type="project" value="UniProtKB-KW"/>
</dbReference>
<evidence type="ECO:0000256" key="4">
    <source>
        <dbReference type="ARBA" id="ARBA00022723"/>
    </source>
</evidence>
<comment type="catalytic activity">
    <reaction evidence="2 10">
        <text>(6R)-NADPHX = (6S)-NADPHX</text>
        <dbReference type="Rhea" id="RHEA:32227"/>
        <dbReference type="ChEBI" id="CHEBI:64076"/>
        <dbReference type="ChEBI" id="CHEBI:64077"/>
        <dbReference type="EC" id="5.1.99.6"/>
    </reaction>
</comment>
<dbReference type="RefSeq" id="WP_324618591.1">
    <property type="nucleotide sequence ID" value="NZ_JAYKOT010000001.1"/>
</dbReference>
<dbReference type="GO" id="GO:0052856">
    <property type="term" value="F:NAD(P)HX epimerase activity"/>
    <property type="evidence" value="ECO:0007669"/>
    <property type="project" value="UniProtKB-UniRule"/>
</dbReference>
<comment type="caution">
    <text evidence="10">Lacks conserved residue(s) required for the propagation of feature annotation.</text>
</comment>
<evidence type="ECO:0000256" key="9">
    <source>
        <dbReference type="ARBA" id="ARBA00023235"/>
    </source>
</evidence>
<dbReference type="GO" id="GO:0046872">
    <property type="term" value="F:metal ion binding"/>
    <property type="evidence" value="ECO:0007669"/>
    <property type="project" value="UniProtKB-KW"/>
</dbReference>
<dbReference type="Pfam" id="PF03853">
    <property type="entry name" value="YjeF_N"/>
    <property type="match status" value="1"/>
</dbReference>
<evidence type="ECO:0000256" key="8">
    <source>
        <dbReference type="ARBA" id="ARBA00023027"/>
    </source>
</evidence>
<dbReference type="PANTHER" id="PTHR13232:SF10">
    <property type="entry name" value="NAD(P)H-HYDRATE EPIMERASE"/>
    <property type="match status" value="1"/>
</dbReference>
<sequence>MIVNSDKCREIDHYAIKVLEIPSILLMENAALKVLKHIDTVRFSKIAICCGPGNNGADGLAIARHLVNLEVDLRVYIIGDINEDNKDFMTYYKILNNLKVDIRTIETIEDIENFEDDISKYELIVDAIFGTGLERPVKGVFEYIIDMINHSKRKIISVDVPSGLNTQNGTRIGSVIDPDICVTFQYRKPGMKEENFSNIIVEPISLPREAIKKILG</sequence>
<evidence type="ECO:0000256" key="5">
    <source>
        <dbReference type="ARBA" id="ARBA00022741"/>
    </source>
</evidence>
<dbReference type="PROSITE" id="PS51385">
    <property type="entry name" value="YJEF_N"/>
    <property type="match status" value="1"/>
</dbReference>
<evidence type="ECO:0000256" key="1">
    <source>
        <dbReference type="ARBA" id="ARBA00000013"/>
    </source>
</evidence>
<keyword evidence="4 10" id="KW-0479">Metal-binding</keyword>
<proteinExistence type="inferred from homology"/>
<evidence type="ECO:0000256" key="2">
    <source>
        <dbReference type="ARBA" id="ARBA00000909"/>
    </source>
</evidence>
<dbReference type="HAMAP" id="MF_01966">
    <property type="entry name" value="NADHX_epimerase"/>
    <property type="match status" value="1"/>
</dbReference>
<evidence type="ECO:0000256" key="7">
    <source>
        <dbReference type="ARBA" id="ARBA00022958"/>
    </source>
</evidence>
<feature type="binding site" evidence="10">
    <location>
        <begin position="54"/>
        <end position="58"/>
    </location>
    <ligand>
        <name>(6S)-NADPHX</name>
        <dbReference type="ChEBI" id="CHEBI:64076"/>
    </ligand>
</feature>
<keyword evidence="6 10" id="KW-0521">NADP</keyword>
<protein>
    <recommendedName>
        <fullName evidence="3 10">NAD(P)H-hydrate epimerase</fullName>
        <ecNumber evidence="3 10">5.1.99.6</ecNumber>
    </recommendedName>
    <alternativeName>
        <fullName evidence="10">NAD(P)HX epimerase</fullName>
    </alternativeName>
</protein>
<keyword evidence="8 10" id="KW-0520">NAD</keyword>
<dbReference type="InterPro" id="IPR004443">
    <property type="entry name" value="YjeF_N_dom"/>
</dbReference>
<dbReference type="SUPFAM" id="SSF64153">
    <property type="entry name" value="YjeF N-terminal domain-like"/>
    <property type="match status" value="1"/>
</dbReference>
<comment type="catalytic activity">
    <reaction evidence="1 10">
        <text>(6R)-NADHX = (6S)-NADHX</text>
        <dbReference type="Rhea" id="RHEA:32215"/>
        <dbReference type="ChEBI" id="CHEBI:64074"/>
        <dbReference type="ChEBI" id="CHEBI:64075"/>
        <dbReference type="EC" id="5.1.99.6"/>
    </reaction>
</comment>
<feature type="domain" description="YjeF N-terminal" evidence="11">
    <location>
        <begin position="8"/>
        <end position="212"/>
    </location>
</feature>
<keyword evidence="5 10" id="KW-0547">Nucleotide-binding</keyword>
<evidence type="ECO:0000313" key="12">
    <source>
        <dbReference type="EMBL" id="MEB3428507.1"/>
    </source>
</evidence>
<dbReference type="EC" id="5.1.99.6" evidence="3 10"/>
<dbReference type="InterPro" id="IPR036652">
    <property type="entry name" value="YjeF_N_dom_sf"/>
</dbReference>
<gene>
    <name evidence="10" type="primary">nnrE</name>
    <name evidence="12" type="ORF">VLK81_00355</name>
</gene>
<feature type="binding site" evidence="10">
    <location>
        <begin position="130"/>
        <end position="136"/>
    </location>
    <ligand>
        <name>(6S)-NADPHX</name>
        <dbReference type="ChEBI" id="CHEBI:64076"/>
    </ligand>
</feature>
<feature type="binding site" evidence="10">
    <location>
        <position position="126"/>
    </location>
    <ligand>
        <name>K(+)</name>
        <dbReference type="ChEBI" id="CHEBI:29103"/>
    </ligand>
</feature>
<dbReference type="NCBIfam" id="TIGR00197">
    <property type="entry name" value="yjeF_nterm"/>
    <property type="match status" value="1"/>
</dbReference>
<evidence type="ECO:0000313" key="13">
    <source>
        <dbReference type="Proteomes" id="UP001357733"/>
    </source>
</evidence>
<dbReference type="PANTHER" id="PTHR13232">
    <property type="entry name" value="NAD(P)H-HYDRATE EPIMERASE"/>
    <property type="match status" value="1"/>
</dbReference>
<comment type="cofactor">
    <cofactor evidence="10">
        <name>K(+)</name>
        <dbReference type="ChEBI" id="CHEBI:29103"/>
    </cofactor>
    <text evidence="10">Binds 1 potassium ion per subunit.</text>
</comment>
<feature type="binding site" evidence="10">
    <location>
        <position position="159"/>
    </location>
    <ligand>
        <name>(6S)-NADPHX</name>
        <dbReference type="ChEBI" id="CHEBI:64076"/>
    </ligand>
</feature>
<keyword evidence="9 10" id="KW-0413">Isomerase</keyword>
<dbReference type="Proteomes" id="UP001357733">
    <property type="component" value="Unassembled WGS sequence"/>
</dbReference>
<comment type="similarity">
    <text evidence="10">Belongs to the NnrE/AIBP family.</text>
</comment>
<feature type="binding site" evidence="10">
    <location>
        <position position="55"/>
    </location>
    <ligand>
        <name>K(+)</name>
        <dbReference type="ChEBI" id="CHEBI:29103"/>
    </ligand>
</feature>
<comment type="caution">
    <text evidence="12">The sequence shown here is derived from an EMBL/GenBank/DDBJ whole genome shotgun (WGS) entry which is preliminary data.</text>
</comment>
<evidence type="ECO:0000259" key="11">
    <source>
        <dbReference type="PROSITE" id="PS51385"/>
    </source>
</evidence>
<keyword evidence="7 10" id="KW-0630">Potassium</keyword>